<dbReference type="Pfam" id="PF18989">
    <property type="entry name" value="DUF5722"/>
    <property type="match status" value="1"/>
</dbReference>
<dbReference type="AlphaFoldDB" id="A0A4U8Q0S6"/>
<evidence type="ECO:0000256" key="2">
    <source>
        <dbReference type="SAM" id="SignalP"/>
    </source>
</evidence>
<protein>
    <recommendedName>
        <fullName evidence="3">DUF5722 domain-containing protein</fullName>
    </recommendedName>
</protein>
<evidence type="ECO:0000313" key="5">
    <source>
        <dbReference type="Proteomes" id="UP000306509"/>
    </source>
</evidence>
<keyword evidence="5" id="KW-1185">Reference proteome</keyword>
<gene>
    <name evidence="4" type="ORF">DSM106044_04794</name>
</gene>
<feature type="region of interest" description="Disordered" evidence="1">
    <location>
        <begin position="129"/>
        <end position="185"/>
    </location>
</feature>
<name>A0A4U8Q0S6_9FIRM</name>
<evidence type="ECO:0000313" key="4">
    <source>
        <dbReference type="EMBL" id="TLC98279.1"/>
    </source>
</evidence>
<dbReference type="Proteomes" id="UP000306509">
    <property type="component" value="Unassembled WGS sequence"/>
</dbReference>
<feature type="signal peptide" evidence="2">
    <location>
        <begin position="1"/>
        <end position="25"/>
    </location>
</feature>
<accession>A0A4U8Q0S6</accession>
<keyword evidence="2" id="KW-0732">Signal</keyword>
<feature type="compositionally biased region" description="Basic and acidic residues" evidence="1">
    <location>
        <begin position="129"/>
        <end position="138"/>
    </location>
</feature>
<evidence type="ECO:0000259" key="3">
    <source>
        <dbReference type="Pfam" id="PF18989"/>
    </source>
</evidence>
<feature type="region of interest" description="Disordered" evidence="1">
    <location>
        <begin position="65"/>
        <end position="96"/>
    </location>
</feature>
<feature type="domain" description="DUF5722" evidence="3">
    <location>
        <begin position="287"/>
        <end position="649"/>
    </location>
</feature>
<sequence precursor="true">MKKKLMAVLLALSMVIPVNSISALAAETASAKIQESQMYDAESSGIPENGITTIDTTEKYVTTMDTTESEVTNSDDSDLNTNNQTSSSESEIPLTEIKEETEMTETEMAETEMTETEKTVCELTEKITEPLTESEKESPVGLVSAPKQQRTNVSETEPASAKTSNKAKQKKQKEYAPKSNSAQITSCKGSGVDRIMIKAKIAKRIKSTDSYYYLVTVDPNSGKVIKRTARTAKKTSVTFALNTAEPNKGYALAKYAIAVKQKKGYKVISSAKYVTNPEITAKNSHTYETGKTKKGIQFTTTQDVEKVDAKNTFLNLYASTILSNPDTTYKYNGKTYHFNSLRGYEVAVSEFNAKEINVTLQLGLDWGDGSYQDLIASQARSEGHILYTWNTSSKAAREKMEAIFSFLASKFSTSECHVSNWVLGNEVNSCNLWNYKGSMSKTKFINSYSYAFRSLYNAAKSNWSNTKVFICLDHCWNTADAGYTAKDFMNAFAKKIKSMQSGINWNVAFHAYPAPLTSPDFWNNSAVSSKEDSPYVTMENIQVLTNYVKKHYGSKTRIILSEQGFSSSKGEDVQAAAIAYGYYKAACNPMIDSFIIRSYSDEPGETAQGLYMGISGKKAYNVFKYMDTKNSGKYTNKYLKTIGKSSWKKAVPGYTPNRIYKMYRK</sequence>
<dbReference type="SUPFAM" id="SSF51445">
    <property type="entry name" value="(Trans)glycosidases"/>
    <property type="match status" value="1"/>
</dbReference>
<dbReference type="InterPro" id="IPR043780">
    <property type="entry name" value="DUF5722"/>
</dbReference>
<feature type="compositionally biased region" description="Polar residues" evidence="1">
    <location>
        <begin position="146"/>
        <end position="157"/>
    </location>
</feature>
<dbReference type="STRING" id="180332.GCA_000797495_03758"/>
<evidence type="ECO:0000256" key="1">
    <source>
        <dbReference type="SAM" id="MobiDB-lite"/>
    </source>
</evidence>
<organism evidence="4 5">
    <name type="scientific">Robinsoniella peoriensis</name>
    <dbReference type="NCBI Taxonomy" id="180332"/>
    <lineage>
        <taxon>Bacteria</taxon>
        <taxon>Bacillati</taxon>
        <taxon>Bacillota</taxon>
        <taxon>Clostridia</taxon>
        <taxon>Lachnospirales</taxon>
        <taxon>Lachnospiraceae</taxon>
        <taxon>Robinsoniella</taxon>
    </lineage>
</organism>
<reference evidence="4 5" key="1">
    <citation type="journal article" date="2019" name="Anaerobe">
        <title>Detection of Robinsoniella peoriensis in multiple bone samples of a trauma patient.</title>
        <authorList>
            <person name="Schrottner P."/>
            <person name="Hartwich K."/>
            <person name="Bunk B."/>
            <person name="Schober I."/>
            <person name="Helbig S."/>
            <person name="Rudolph W.W."/>
            <person name="Gunzer F."/>
        </authorList>
    </citation>
    <scope>NUCLEOTIDE SEQUENCE [LARGE SCALE GENOMIC DNA]</scope>
    <source>
        <strain evidence="4 5">DSM 106044</strain>
    </source>
</reference>
<proteinExistence type="predicted"/>
<dbReference type="EMBL" id="QGQD01000097">
    <property type="protein sequence ID" value="TLC98279.1"/>
    <property type="molecule type" value="Genomic_DNA"/>
</dbReference>
<comment type="caution">
    <text evidence="4">The sequence shown here is derived from an EMBL/GenBank/DDBJ whole genome shotgun (WGS) entry which is preliminary data.</text>
</comment>
<feature type="compositionally biased region" description="Low complexity" evidence="1">
    <location>
        <begin position="79"/>
        <end position="91"/>
    </location>
</feature>
<feature type="chain" id="PRO_5020374197" description="DUF5722 domain-containing protein" evidence="2">
    <location>
        <begin position="26"/>
        <end position="665"/>
    </location>
</feature>
<dbReference type="RefSeq" id="WP_138003856.1">
    <property type="nucleotide sequence ID" value="NZ_QGQD01000097.1"/>
</dbReference>
<dbReference type="InterPro" id="IPR017853">
    <property type="entry name" value="GH"/>
</dbReference>
<dbReference type="Gene3D" id="3.20.20.80">
    <property type="entry name" value="Glycosidases"/>
    <property type="match status" value="1"/>
</dbReference>